<dbReference type="AlphaFoldDB" id="A0A395MSW3"/>
<reference evidence="1 2" key="1">
    <citation type="journal article" date="2018" name="PLoS Pathog.">
        <title>Evolution of structural diversity of trichothecenes, a family of toxins produced by plant pathogenic and entomopathogenic fungi.</title>
        <authorList>
            <person name="Proctor R.H."/>
            <person name="McCormick S.P."/>
            <person name="Kim H.S."/>
            <person name="Cardoza R.E."/>
            <person name="Stanley A.M."/>
            <person name="Lindo L."/>
            <person name="Kelly A."/>
            <person name="Brown D.W."/>
            <person name="Lee T."/>
            <person name="Vaughan M.M."/>
            <person name="Alexander N.J."/>
            <person name="Busman M."/>
            <person name="Gutierrez S."/>
        </authorList>
    </citation>
    <scope>NUCLEOTIDE SEQUENCE [LARGE SCALE GENOMIC DNA]</scope>
    <source>
        <strain evidence="1 2">NRRL 13405</strain>
    </source>
</reference>
<keyword evidence="2" id="KW-1185">Reference proteome</keyword>
<evidence type="ECO:0000313" key="2">
    <source>
        <dbReference type="Proteomes" id="UP000265631"/>
    </source>
</evidence>
<sequence>MVDLTGLQLIVQGTSWTDRALDIIAVHGLRGYDTWEYPSHGVEDNSRAIFWVKDFLPKDFPSAKIFTYHYHSTAFRDGQAITEAADKLLAKLKSLQADNIEVRLTSHYRADPSPSLPVPQH</sequence>
<dbReference type="EMBL" id="PXXK01000128">
    <property type="protein sequence ID" value="RFN50787.1"/>
    <property type="molecule type" value="Genomic_DNA"/>
</dbReference>
<organism evidence="1 2">
    <name type="scientific">Fusarium flagelliforme</name>
    <dbReference type="NCBI Taxonomy" id="2675880"/>
    <lineage>
        <taxon>Eukaryota</taxon>
        <taxon>Fungi</taxon>
        <taxon>Dikarya</taxon>
        <taxon>Ascomycota</taxon>
        <taxon>Pezizomycotina</taxon>
        <taxon>Sordariomycetes</taxon>
        <taxon>Hypocreomycetidae</taxon>
        <taxon>Hypocreales</taxon>
        <taxon>Nectriaceae</taxon>
        <taxon>Fusarium</taxon>
        <taxon>Fusarium incarnatum-equiseti species complex</taxon>
    </lineage>
</organism>
<dbReference type="Proteomes" id="UP000265631">
    <property type="component" value="Unassembled WGS sequence"/>
</dbReference>
<accession>A0A395MSW3</accession>
<proteinExistence type="predicted"/>
<protein>
    <submittedName>
        <fullName evidence="1">Uncharacterized protein</fullName>
    </submittedName>
</protein>
<evidence type="ECO:0000313" key="1">
    <source>
        <dbReference type="EMBL" id="RFN50787.1"/>
    </source>
</evidence>
<name>A0A395MSW3_9HYPO</name>
<dbReference type="STRING" id="2594813.A0A395MSW3"/>
<gene>
    <name evidence="1" type="ORF">FIE12Z_5025</name>
</gene>
<comment type="caution">
    <text evidence="1">The sequence shown here is derived from an EMBL/GenBank/DDBJ whole genome shotgun (WGS) entry which is preliminary data.</text>
</comment>